<evidence type="ECO:0000313" key="1">
    <source>
        <dbReference type="EMBL" id="JAH11394.1"/>
    </source>
</evidence>
<proteinExistence type="predicted"/>
<dbReference type="AlphaFoldDB" id="A0A0E9Q3T4"/>
<reference evidence="1" key="1">
    <citation type="submission" date="2014-11" db="EMBL/GenBank/DDBJ databases">
        <authorList>
            <person name="Amaro Gonzalez C."/>
        </authorList>
    </citation>
    <scope>NUCLEOTIDE SEQUENCE</scope>
</reference>
<organism evidence="1">
    <name type="scientific">Anguilla anguilla</name>
    <name type="common">European freshwater eel</name>
    <name type="synonym">Muraena anguilla</name>
    <dbReference type="NCBI Taxonomy" id="7936"/>
    <lineage>
        <taxon>Eukaryota</taxon>
        <taxon>Metazoa</taxon>
        <taxon>Chordata</taxon>
        <taxon>Craniata</taxon>
        <taxon>Vertebrata</taxon>
        <taxon>Euteleostomi</taxon>
        <taxon>Actinopterygii</taxon>
        <taxon>Neopterygii</taxon>
        <taxon>Teleostei</taxon>
        <taxon>Anguilliformes</taxon>
        <taxon>Anguillidae</taxon>
        <taxon>Anguilla</taxon>
    </lineage>
</organism>
<reference evidence="1" key="2">
    <citation type="journal article" date="2015" name="Fish Shellfish Immunol.">
        <title>Early steps in the European eel (Anguilla anguilla)-Vibrio vulnificus interaction in the gills: Role of the RtxA13 toxin.</title>
        <authorList>
            <person name="Callol A."/>
            <person name="Pajuelo D."/>
            <person name="Ebbesson L."/>
            <person name="Teles M."/>
            <person name="MacKenzie S."/>
            <person name="Amaro C."/>
        </authorList>
    </citation>
    <scope>NUCLEOTIDE SEQUENCE</scope>
</reference>
<protein>
    <submittedName>
        <fullName evidence="1">Uncharacterized protein</fullName>
    </submittedName>
</protein>
<sequence>MRRRTRRPSRPRDWRRCRPPFLAFLRWVNFTQTQKKKSKSEVD</sequence>
<name>A0A0E9Q3T4_ANGAN</name>
<dbReference type="EMBL" id="GBXM01097183">
    <property type="protein sequence ID" value="JAH11394.1"/>
    <property type="molecule type" value="Transcribed_RNA"/>
</dbReference>
<accession>A0A0E9Q3T4</accession>